<dbReference type="OrthoDB" id="10257948at2759"/>
<dbReference type="Gene3D" id="3.40.30.10">
    <property type="entry name" value="Glutaredoxin"/>
    <property type="match status" value="1"/>
</dbReference>
<organism evidence="1 2">
    <name type="scientific">Trichosporon asahii var. asahii (strain ATCC 90039 / CBS 2479 / JCM 2466 / KCTC 7840 / NBRC 103889/ NCYC 2677 / UAMH 7654)</name>
    <name type="common">Yeast</name>
    <dbReference type="NCBI Taxonomy" id="1186058"/>
    <lineage>
        <taxon>Eukaryota</taxon>
        <taxon>Fungi</taxon>
        <taxon>Dikarya</taxon>
        <taxon>Basidiomycota</taxon>
        <taxon>Agaricomycotina</taxon>
        <taxon>Tremellomycetes</taxon>
        <taxon>Trichosporonales</taxon>
        <taxon>Trichosporonaceae</taxon>
        <taxon>Trichosporon</taxon>
    </lineage>
</organism>
<dbReference type="KEGG" id="tasa:A1Q1_03660"/>
<dbReference type="HOGENOM" id="CLU_072378_0_0_1"/>
<dbReference type="GeneID" id="25987173"/>
<dbReference type="CDD" id="cd02989">
    <property type="entry name" value="Phd_like_TxnDC9"/>
    <property type="match status" value="1"/>
</dbReference>
<dbReference type="VEuPathDB" id="FungiDB:A1Q1_03660"/>
<protein>
    <submittedName>
        <fullName evidence="1">GTPase inhibitor</fullName>
    </submittedName>
</protein>
<dbReference type="SUPFAM" id="SSF52833">
    <property type="entry name" value="Thioredoxin-like"/>
    <property type="match status" value="1"/>
</dbReference>
<dbReference type="InterPro" id="IPR036249">
    <property type="entry name" value="Thioredoxin-like_sf"/>
</dbReference>
<dbReference type="PANTHER" id="PTHR21148">
    <property type="entry name" value="THIOREDOXIN DOMAIN-CONTAINING PROTEIN 9"/>
    <property type="match status" value="1"/>
</dbReference>
<sequence>MSAPPSPTLSDSELLEGLEEKFDLGKERERRLAALKEQSDKAKRLQETEYGRVVTYGDEKKLIERMSKEKWCIIHFFHPDFPRCRIMDKKLDELAPKYPHTLFLRASVADIPFLVGKLGIQVLPCVYVFVDGRGTDRLIGFEDLGHNDNFTTAALEFRLKQSEAGRGEAPATFSLNRVLCDEPLGQQVSTFETSTAINSS</sequence>
<proteinExistence type="predicted"/>
<dbReference type="RefSeq" id="XP_014183749.1">
    <property type="nucleotide sequence ID" value="XM_014328274.1"/>
</dbReference>
<accession>J5RGM7</accession>
<name>J5RGM7_TRIAS</name>
<evidence type="ECO:0000313" key="2">
    <source>
        <dbReference type="Proteomes" id="UP000002748"/>
    </source>
</evidence>
<dbReference type="EMBL" id="ALBS01000023">
    <property type="protein sequence ID" value="EJT52528.1"/>
    <property type="molecule type" value="Genomic_DNA"/>
</dbReference>
<reference evidence="1 2" key="1">
    <citation type="journal article" date="2012" name="Eukaryot. Cell">
        <title>Draft genome sequence of CBS 2479, the standard type strain of Trichosporon asahii.</title>
        <authorList>
            <person name="Yang R.Y."/>
            <person name="Li H.T."/>
            <person name="Zhu H."/>
            <person name="Zhou G.P."/>
            <person name="Wang M."/>
            <person name="Wang L."/>
        </authorList>
    </citation>
    <scope>NUCLEOTIDE SEQUENCE [LARGE SCALE GENOMIC DNA]</scope>
    <source>
        <strain evidence="2">ATCC 90039 / CBS 2479 / JCM 2466 / KCTC 7840 / NCYC 2677 / UAMH 7654</strain>
    </source>
</reference>
<gene>
    <name evidence="1" type="ORF">A1Q1_03660</name>
</gene>
<dbReference type="AlphaFoldDB" id="J5RGM7"/>
<dbReference type="Proteomes" id="UP000002748">
    <property type="component" value="Unassembled WGS sequence"/>
</dbReference>
<comment type="caution">
    <text evidence="1">The sequence shown here is derived from an EMBL/GenBank/DDBJ whole genome shotgun (WGS) entry which is preliminary data.</text>
</comment>
<evidence type="ECO:0000313" key="1">
    <source>
        <dbReference type="EMBL" id="EJT52528.1"/>
    </source>
</evidence>